<organism evidence="16 17">
    <name type="scientific">Thermus thermophilus</name>
    <dbReference type="NCBI Taxonomy" id="274"/>
    <lineage>
        <taxon>Bacteria</taxon>
        <taxon>Thermotogati</taxon>
        <taxon>Deinococcota</taxon>
        <taxon>Deinococci</taxon>
        <taxon>Thermales</taxon>
        <taxon>Thermaceae</taxon>
        <taxon>Thermus</taxon>
    </lineage>
</organism>
<feature type="domain" description="Plastocyanin-like" evidence="15">
    <location>
        <begin position="37"/>
        <end position="141"/>
    </location>
</feature>
<evidence type="ECO:0000256" key="13">
    <source>
        <dbReference type="SAM" id="SignalP"/>
    </source>
</evidence>
<dbReference type="SUPFAM" id="SSF49503">
    <property type="entry name" value="Cupredoxins"/>
    <property type="match status" value="3"/>
</dbReference>
<keyword evidence="8" id="KW-0677">Repeat</keyword>
<dbReference type="CDD" id="cd04208">
    <property type="entry name" value="CuRO_2_CuNIR"/>
    <property type="match status" value="1"/>
</dbReference>
<feature type="chain" id="PRO_5032664598" description="Copper-containing nitrite reductase" evidence="13">
    <location>
        <begin position="21"/>
        <end position="458"/>
    </location>
</feature>
<keyword evidence="16" id="KW-0614">Plasmid</keyword>
<feature type="binding site" description="type 1 copper site" evidence="12">
    <location>
        <position position="76"/>
    </location>
    <ligand>
        <name>Cu cation</name>
        <dbReference type="ChEBI" id="CHEBI:23378"/>
        <label>1</label>
    </ligand>
</feature>
<keyword evidence="13" id="KW-0732">Signal</keyword>
<evidence type="ECO:0000256" key="11">
    <source>
        <dbReference type="ARBA" id="ARBA00049340"/>
    </source>
</evidence>
<evidence type="ECO:0000259" key="15">
    <source>
        <dbReference type="Pfam" id="PF07732"/>
    </source>
</evidence>
<evidence type="ECO:0000256" key="1">
    <source>
        <dbReference type="ARBA" id="ARBA00001960"/>
    </source>
</evidence>
<dbReference type="Gene3D" id="2.60.40.420">
    <property type="entry name" value="Cupredoxins - blue copper proteins"/>
    <property type="match status" value="3"/>
</dbReference>
<evidence type="ECO:0000256" key="12">
    <source>
        <dbReference type="PIRSR" id="PIRSR601287-1"/>
    </source>
</evidence>
<dbReference type="EMBL" id="AP024273">
    <property type="protein sequence ID" value="BCP67682.1"/>
    <property type="molecule type" value="Genomic_DNA"/>
</dbReference>
<dbReference type="Pfam" id="PF00127">
    <property type="entry name" value="Copper-bind"/>
    <property type="match status" value="1"/>
</dbReference>
<evidence type="ECO:0000313" key="17">
    <source>
        <dbReference type="Proteomes" id="UP000596099"/>
    </source>
</evidence>
<dbReference type="EC" id="1.7.2.1" evidence="5"/>
<dbReference type="PANTHER" id="PTHR36507:SF1">
    <property type="entry name" value="BLL1555 PROTEIN"/>
    <property type="match status" value="1"/>
</dbReference>
<dbReference type="RefSeq" id="WP_259330132.1">
    <property type="nucleotide sequence ID" value="NZ_AP024273.1"/>
</dbReference>
<proteinExistence type="inferred from homology"/>
<gene>
    <name evidence="16" type="ORF">TthHB5018_d26160</name>
</gene>
<evidence type="ECO:0000256" key="3">
    <source>
        <dbReference type="ARBA" id="ARBA00010609"/>
    </source>
</evidence>
<dbReference type="PRINTS" id="PR00695">
    <property type="entry name" value="CUNO2RDTASE"/>
</dbReference>
<keyword evidence="9" id="KW-0560">Oxidoreductase</keyword>
<keyword evidence="7 12" id="KW-0479">Metal-binding</keyword>
<sequence>MKGARFFLMAAVLLGAPALAAVKRFELVAQSSVFPVDEGVYVKGFSFNGMSPGPMLVVEEGDTVEIVLKNADSVTHGLSIHAANTQTSKFLGNVQPGEERVFRFTADFPGVFMYHCAPGGHGIMAHTMGGQHGMIVVEPKKKYRLEAELGRPPDLKLYLVQSEWYASGRDFFDGRATYVVFNGYNFRYVNEPIPVRPGDYVRIYFLNAGPSLTSTFHVVGGIWEYIYYQGNPDNLMKGSQTVLAGPSDSWVIEWRVPPVEGDYTLVTHVFNTAIKGALGILRAKKDAPRIGEVRAEGPKALATVPADAKRVLDPYGLGTPDHEHTVRMPPDPTLAQPVAVGSKALEPLPVRVQMVGNSFYPKILEVPVGTTVEFVNEDVFDLLDGERTGRHDAVVIDVKGPEPFVTPKLGHGERYRITFTKPGEYVYICSIHPYMKGVIRVYAPVDQRAGGPEPEHRP</sequence>
<dbReference type="InterPro" id="IPR001287">
    <property type="entry name" value="NO2-reductase_Cu"/>
</dbReference>
<dbReference type="PANTHER" id="PTHR36507">
    <property type="entry name" value="BLL1555 PROTEIN"/>
    <property type="match status" value="1"/>
</dbReference>
<feature type="signal peptide" evidence="13">
    <location>
        <begin position="1"/>
        <end position="20"/>
    </location>
</feature>
<dbReference type="GO" id="GO:0009055">
    <property type="term" value="F:electron transfer activity"/>
    <property type="evidence" value="ECO:0007669"/>
    <property type="project" value="InterPro"/>
</dbReference>
<name>A0A7R7TGF8_THETH</name>
<evidence type="ECO:0000256" key="8">
    <source>
        <dbReference type="ARBA" id="ARBA00022737"/>
    </source>
</evidence>
<evidence type="ECO:0000256" key="9">
    <source>
        <dbReference type="ARBA" id="ARBA00023002"/>
    </source>
</evidence>
<feature type="binding site" description="type 1 copper site" evidence="12">
    <location>
        <position position="126"/>
    </location>
    <ligand>
        <name>Cu cation</name>
        <dbReference type="ChEBI" id="CHEBI:23378"/>
        <label>1</label>
    </ligand>
</feature>
<evidence type="ECO:0000256" key="2">
    <source>
        <dbReference type="ARBA" id="ARBA00001973"/>
    </source>
</evidence>
<dbReference type="AlphaFoldDB" id="A0A7R7TGF8"/>
<dbReference type="InterPro" id="IPR008972">
    <property type="entry name" value="Cupredoxin"/>
</dbReference>
<geneLocation type="plasmid" evidence="16 17">
    <name>pHB5018d</name>
</geneLocation>
<dbReference type="Proteomes" id="UP000596099">
    <property type="component" value="Plasmid pHB5018d"/>
</dbReference>
<keyword evidence="10 12" id="KW-0186">Copper</keyword>
<evidence type="ECO:0000259" key="14">
    <source>
        <dbReference type="Pfam" id="PF00127"/>
    </source>
</evidence>
<comment type="cofactor">
    <cofactor evidence="2 12">
        <name>Cu(2+)</name>
        <dbReference type="ChEBI" id="CHEBI:29036"/>
    </cofactor>
</comment>
<comment type="similarity">
    <text evidence="3">Belongs to the multicopper oxidase family.</text>
</comment>
<comment type="subunit">
    <text evidence="4">Homotrimer.</text>
</comment>
<dbReference type="GO" id="GO:0050421">
    <property type="term" value="F:nitrite reductase (NO-forming) activity"/>
    <property type="evidence" value="ECO:0007669"/>
    <property type="project" value="UniProtKB-EC"/>
</dbReference>
<evidence type="ECO:0000256" key="7">
    <source>
        <dbReference type="ARBA" id="ARBA00022723"/>
    </source>
</evidence>
<feature type="binding site" description="type 1 copper site" evidence="12">
    <location>
        <position position="116"/>
    </location>
    <ligand>
        <name>Cu cation</name>
        <dbReference type="ChEBI" id="CHEBI:23378"/>
        <label>1</label>
    </ligand>
</feature>
<protein>
    <recommendedName>
        <fullName evidence="6">Copper-containing nitrite reductase</fullName>
        <ecNumber evidence="5">1.7.2.1</ecNumber>
    </recommendedName>
</protein>
<dbReference type="InterPro" id="IPR000923">
    <property type="entry name" value="BlueCu_1"/>
</dbReference>
<dbReference type="Pfam" id="PF07732">
    <property type="entry name" value="Cu-oxidase_3"/>
    <property type="match status" value="1"/>
</dbReference>
<comment type="cofactor">
    <cofactor evidence="1 12">
        <name>Cu(+)</name>
        <dbReference type="ChEBI" id="CHEBI:49552"/>
    </cofactor>
</comment>
<evidence type="ECO:0000256" key="4">
    <source>
        <dbReference type="ARBA" id="ARBA00011233"/>
    </source>
</evidence>
<reference evidence="17" key="1">
    <citation type="submission" date="2021-01" db="EMBL/GenBank/DDBJ databases">
        <title>Complete Genome Sequence of Thermus thermophilus Strain HB5018, Isolated from Mine Onsen Hot Spring.</title>
        <authorList>
            <person name="Miyazaki K."/>
            <person name="Moriya T."/>
            <person name="Nemoto N."/>
            <person name="Oshima T."/>
            <person name="Yura K."/>
            <person name="Bessho Y."/>
        </authorList>
    </citation>
    <scope>NUCLEOTIDE SEQUENCE [LARGE SCALE GENOMIC DNA]</scope>
    <source>
        <strain evidence="17">HB5018</strain>
        <plasmid evidence="17">pHB5018d</plasmid>
    </source>
</reference>
<feature type="binding site" description="type 1 copper site" evidence="12">
    <location>
        <position position="81"/>
    </location>
    <ligand>
        <name>Cu cation</name>
        <dbReference type="ChEBI" id="CHEBI:23378"/>
        <label>1</label>
    </ligand>
</feature>
<evidence type="ECO:0000256" key="10">
    <source>
        <dbReference type="ARBA" id="ARBA00023008"/>
    </source>
</evidence>
<feature type="binding site" description="type 1 copper site" evidence="12">
    <location>
        <position position="115"/>
    </location>
    <ligand>
        <name>Cu cation</name>
        <dbReference type="ChEBI" id="CHEBI:23378"/>
        <label>1</label>
    </ligand>
</feature>
<feature type="binding site" description="type 1 copper site" evidence="12">
    <location>
        <position position="268"/>
    </location>
    <ligand>
        <name>Cu cation</name>
        <dbReference type="ChEBI" id="CHEBI:23378"/>
        <label>1</label>
    </ligand>
</feature>
<evidence type="ECO:0000313" key="16">
    <source>
        <dbReference type="EMBL" id="BCP67682.1"/>
    </source>
</evidence>
<dbReference type="InterPro" id="IPR011707">
    <property type="entry name" value="Cu-oxidase-like_N"/>
</dbReference>
<comment type="catalytic activity">
    <reaction evidence="11">
        <text>nitric oxide + Fe(III)-[cytochrome c] + H2O = Fe(II)-[cytochrome c] + nitrite + 2 H(+)</text>
        <dbReference type="Rhea" id="RHEA:15233"/>
        <dbReference type="Rhea" id="RHEA-COMP:10350"/>
        <dbReference type="Rhea" id="RHEA-COMP:14399"/>
        <dbReference type="ChEBI" id="CHEBI:15377"/>
        <dbReference type="ChEBI" id="CHEBI:15378"/>
        <dbReference type="ChEBI" id="CHEBI:16301"/>
        <dbReference type="ChEBI" id="CHEBI:16480"/>
        <dbReference type="ChEBI" id="CHEBI:29033"/>
        <dbReference type="ChEBI" id="CHEBI:29034"/>
        <dbReference type="EC" id="1.7.2.1"/>
    </reaction>
</comment>
<accession>A0A7R7TGF8</accession>
<feature type="domain" description="Blue (type 1) copper" evidence="14">
    <location>
        <begin position="358"/>
        <end position="441"/>
    </location>
</feature>
<evidence type="ECO:0000256" key="5">
    <source>
        <dbReference type="ARBA" id="ARBA00011882"/>
    </source>
</evidence>
<evidence type="ECO:0000256" key="6">
    <source>
        <dbReference type="ARBA" id="ARBA00017290"/>
    </source>
</evidence>
<dbReference type="InterPro" id="IPR052721">
    <property type="entry name" value="ET_Amicyanin"/>
</dbReference>
<dbReference type="GO" id="GO:0005507">
    <property type="term" value="F:copper ion binding"/>
    <property type="evidence" value="ECO:0007669"/>
    <property type="project" value="InterPro"/>
</dbReference>